<dbReference type="RefSeq" id="WP_174583395.1">
    <property type="nucleotide sequence ID" value="NZ_CAJNOB010000028.1"/>
</dbReference>
<gene>
    <name evidence="2" type="ORF">MPNT_340017</name>
</gene>
<dbReference type="SMART" id="SM00912">
    <property type="entry name" value="Haemagg_act"/>
    <property type="match status" value="1"/>
</dbReference>
<dbReference type="SUPFAM" id="SSF51126">
    <property type="entry name" value="Pectin lyase-like"/>
    <property type="match status" value="1"/>
</dbReference>
<dbReference type="AlphaFoldDB" id="A0A8J2FT26"/>
<dbReference type="InterPro" id="IPR011050">
    <property type="entry name" value="Pectin_lyase_fold/virulence"/>
</dbReference>
<dbReference type="NCBIfam" id="TIGR01901">
    <property type="entry name" value="adhes_NPXG"/>
    <property type="match status" value="1"/>
</dbReference>
<name>A0A8J2FT26_9BACT</name>
<reference evidence="2" key="1">
    <citation type="submission" date="2021-02" db="EMBL/GenBank/DDBJ databases">
        <authorList>
            <person name="Cremers G."/>
            <person name="Picone N."/>
        </authorList>
    </citation>
    <scope>NUCLEOTIDE SEQUENCE</scope>
    <source>
        <strain evidence="2">PQ17</strain>
    </source>
</reference>
<dbReference type="EMBL" id="CAJNOB010000028">
    <property type="protein sequence ID" value="CAF0700248.1"/>
    <property type="molecule type" value="Genomic_DNA"/>
</dbReference>
<dbReference type="InterPro" id="IPR008638">
    <property type="entry name" value="FhaB/CdiA-like_TPS"/>
</dbReference>
<dbReference type="Pfam" id="PF05860">
    <property type="entry name" value="TPS"/>
    <property type="match status" value="1"/>
</dbReference>
<dbReference type="Proteomes" id="UP000663859">
    <property type="component" value="Unassembled WGS sequence"/>
</dbReference>
<proteinExistence type="predicted"/>
<evidence type="ECO:0000259" key="1">
    <source>
        <dbReference type="SMART" id="SM00912"/>
    </source>
</evidence>
<evidence type="ECO:0000313" key="3">
    <source>
        <dbReference type="Proteomes" id="UP000663859"/>
    </source>
</evidence>
<evidence type="ECO:0000313" key="2">
    <source>
        <dbReference type="EMBL" id="CAF0700248.1"/>
    </source>
</evidence>
<feature type="domain" description="Filamentous haemagglutinin FhaB/tRNA nuclease CdiA-like TPS" evidence="1">
    <location>
        <begin position="42"/>
        <end position="159"/>
    </location>
</feature>
<accession>A0A8J2FT26</accession>
<keyword evidence="3" id="KW-1185">Reference proteome</keyword>
<comment type="caution">
    <text evidence="2">The sequence shown here is derived from an EMBL/GenBank/DDBJ whole genome shotgun (WGS) entry which is preliminary data.</text>
</comment>
<dbReference type="InterPro" id="IPR012334">
    <property type="entry name" value="Pectin_lyas_fold"/>
</dbReference>
<sequence>MKWSAIGRSLSVAKKALPGWLLGVVLWIGLAGKSYAFLNANNVVNTSGAPVSFSSSFPTFVVTQSGSPNARSIINWGDNGFPSPGFNIFSGETVQFNQPGQRAAILNRDISGFGSFIDGTINANGQVYVINTVGITIGAHAVITAFSFGASTFDISDNDFLTPGPVVKLFAPGGGATLTVSGTINGSNSGGHVVLIGGGGGTGSLGLDISGATIDASYVGLAAPNGPLFINLVGTYPVLDPNLVSPPVGNTHLKTQFPGTELFIDNSTITASNGFTGGQIDVLGGDVFLGTAGIGTASLIADGSAGAGAINIVGNSPNVGVSLDDAFLDASSNFGKGGTIAIRSAFGYFDTGSTFVFATGFSTQGQTFIEAPFVVDGNGFYSPSPTFISP</sequence>
<protein>
    <recommendedName>
        <fullName evidence="1">Filamentous haemagglutinin FhaB/tRNA nuclease CdiA-like TPS domain-containing protein</fullName>
    </recommendedName>
</protein>
<organism evidence="2 3">
    <name type="scientific">Candidatus Methylacidithermus pantelleriae</name>
    <dbReference type="NCBI Taxonomy" id="2744239"/>
    <lineage>
        <taxon>Bacteria</taxon>
        <taxon>Pseudomonadati</taxon>
        <taxon>Verrucomicrobiota</taxon>
        <taxon>Methylacidiphilae</taxon>
        <taxon>Methylacidiphilales</taxon>
        <taxon>Methylacidiphilaceae</taxon>
        <taxon>Candidatus Methylacidithermus</taxon>
    </lineage>
</organism>
<dbReference type="Gene3D" id="2.160.20.10">
    <property type="entry name" value="Single-stranded right-handed beta-helix, Pectin lyase-like"/>
    <property type="match status" value="1"/>
</dbReference>